<dbReference type="PIRSF" id="PIRSF001430">
    <property type="entry name" value="tRNA_psdUrid_synth"/>
    <property type="match status" value="1"/>
</dbReference>
<dbReference type="Gene3D" id="3.30.70.580">
    <property type="entry name" value="Pseudouridine synthase I, catalytic domain, N-terminal subdomain"/>
    <property type="match status" value="1"/>
</dbReference>
<evidence type="ECO:0000256" key="3">
    <source>
        <dbReference type="ARBA" id="ARBA00023235"/>
    </source>
</evidence>
<evidence type="ECO:0000256" key="6">
    <source>
        <dbReference type="PIRSR" id="PIRSR001430-2"/>
    </source>
</evidence>
<comment type="similarity">
    <text evidence="1 4 7">Belongs to the tRNA pseudouridine synthase TruA family.</text>
</comment>
<dbReference type="InterPro" id="IPR020097">
    <property type="entry name" value="PsdUridine_synth_TruA_a/b_dom"/>
</dbReference>
<comment type="caution">
    <text evidence="4">Lacks conserved residue(s) required for the propagation of feature annotation.</text>
</comment>
<dbReference type="KEGG" id="pnl:PNK_0469"/>
<dbReference type="InterPro" id="IPR020095">
    <property type="entry name" value="PsdUridine_synth_TruA_C"/>
</dbReference>
<feature type="binding site" evidence="4 6">
    <location>
        <position position="111"/>
    </location>
    <ligand>
        <name>substrate</name>
    </ligand>
</feature>
<evidence type="ECO:0000256" key="4">
    <source>
        <dbReference type="HAMAP-Rule" id="MF_00171"/>
    </source>
</evidence>
<keyword evidence="3 4" id="KW-0413">Isomerase</keyword>
<dbReference type="STRING" id="389348.PNK_0469"/>
<organism evidence="9 10">
    <name type="scientific">Candidatus Protochlamydia naegleriophila</name>
    <dbReference type="NCBI Taxonomy" id="389348"/>
    <lineage>
        <taxon>Bacteria</taxon>
        <taxon>Pseudomonadati</taxon>
        <taxon>Chlamydiota</taxon>
        <taxon>Chlamydiia</taxon>
        <taxon>Parachlamydiales</taxon>
        <taxon>Parachlamydiaceae</taxon>
        <taxon>Candidatus Protochlamydia</taxon>
    </lineage>
</organism>
<feature type="domain" description="Pseudouridine synthase I TruA alpha/beta" evidence="8">
    <location>
        <begin position="144"/>
        <end position="249"/>
    </location>
</feature>
<evidence type="ECO:0000256" key="7">
    <source>
        <dbReference type="RuleBase" id="RU003792"/>
    </source>
</evidence>
<dbReference type="InterPro" id="IPR020103">
    <property type="entry name" value="PsdUridine_synth_cat_dom_sf"/>
</dbReference>
<feature type="domain" description="Pseudouridine synthase I TruA alpha/beta" evidence="8">
    <location>
        <begin position="8"/>
        <end position="104"/>
    </location>
</feature>
<dbReference type="RefSeq" id="WP_059060056.1">
    <property type="nucleotide sequence ID" value="NZ_LN879502.1"/>
</dbReference>
<dbReference type="EC" id="5.4.99.12" evidence="4"/>
<dbReference type="GO" id="GO:0031119">
    <property type="term" value="P:tRNA pseudouridine synthesis"/>
    <property type="evidence" value="ECO:0007669"/>
    <property type="project" value="UniProtKB-UniRule"/>
</dbReference>
<dbReference type="CDD" id="cd02570">
    <property type="entry name" value="PseudoU_synth_EcTruA"/>
    <property type="match status" value="1"/>
</dbReference>
<accession>A0A0U5JBN4</accession>
<evidence type="ECO:0000259" key="8">
    <source>
        <dbReference type="Pfam" id="PF01416"/>
    </source>
</evidence>
<dbReference type="InterPro" id="IPR001406">
    <property type="entry name" value="PsdUridine_synth_TruA"/>
</dbReference>
<dbReference type="FunCoup" id="A0A0U5JBN4">
    <property type="interactions" value="389"/>
</dbReference>
<comment type="function">
    <text evidence="4">Formation of pseudouridine at positions 38, 39 and 40 in the anticodon stem and loop of transfer RNAs.</text>
</comment>
<dbReference type="InterPro" id="IPR020094">
    <property type="entry name" value="TruA/RsuA/RluB/E/F_N"/>
</dbReference>
<dbReference type="InParanoid" id="A0A0U5JBN4"/>
<dbReference type="Pfam" id="PF01416">
    <property type="entry name" value="PseudoU_synth_1"/>
    <property type="match status" value="2"/>
</dbReference>
<proteinExistence type="inferred from homology"/>
<sequence>MHCYKLTIAYEGTHYSGWQVQPNASSVQQHIQEALAVILKTDKIGIIGSGRTDAGVHARAQIAHFQSEEQLNLHRILVSLNGLLPHDIRIMQVELASSNFHSQYSAIGKEYHYHLYLNRVMNPFQRLYSWHLLRKINVDLLKQASRLFIGTHDFTSFANEAHAGTAAHDPVRTLYRLDTIEVEGGLRLEFEGDGFLYKMVRNIVGTLVDVASNKKTLEEIDRIFAAKDRRLAGMAAPPQGLFLVRVDYPDDHLIYG</sequence>
<dbReference type="PANTHER" id="PTHR11142">
    <property type="entry name" value="PSEUDOURIDYLATE SYNTHASE"/>
    <property type="match status" value="1"/>
</dbReference>
<dbReference type="NCBIfam" id="TIGR00071">
    <property type="entry name" value="hisT_truA"/>
    <property type="match status" value="1"/>
</dbReference>
<keyword evidence="2 4" id="KW-0819">tRNA processing</keyword>
<keyword evidence="10" id="KW-1185">Reference proteome</keyword>
<gene>
    <name evidence="9" type="primary">trua1</name>
    <name evidence="4" type="synonym">truA</name>
    <name evidence="9" type="ORF">PNK_0469</name>
</gene>
<evidence type="ECO:0000256" key="2">
    <source>
        <dbReference type="ARBA" id="ARBA00022694"/>
    </source>
</evidence>
<evidence type="ECO:0000256" key="5">
    <source>
        <dbReference type="PIRSR" id="PIRSR001430-1"/>
    </source>
</evidence>
<name>A0A0U5JBN4_9BACT</name>
<dbReference type="SUPFAM" id="SSF55120">
    <property type="entry name" value="Pseudouridine synthase"/>
    <property type="match status" value="1"/>
</dbReference>
<dbReference type="HAMAP" id="MF_00171">
    <property type="entry name" value="TruA"/>
    <property type="match status" value="1"/>
</dbReference>
<dbReference type="FunFam" id="3.30.70.580:FF:000001">
    <property type="entry name" value="tRNA pseudouridine synthase A"/>
    <property type="match status" value="1"/>
</dbReference>
<dbReference type="GO" id="GO:0003723">
    <property type="term" value="F:RNA binding"/>
    <property type="evidence" value="ECO:0007669"/>
    <property type="project" value="InterPro"/>
</dbReference>
<evidence type="ECO:0000313" key="10">
    <source>
        <dbReference type="Proteomes" id="UP000069902"/>
    </source>
</evidence>
<protein>
    <recommendedName>
        <fullName evidence="4">tRNA pseudouridine synthase A</fullName>
        <ecNumber evidence="4">5.4.99.12</ecNumber>
    </recommendedName>
    <alternativeName>
        <fullName evidence="4">tRNA pseudouridine(38-40) synthase</fullName>
    </alternativeName>
    <alternativeName>
        <fullName evidence="4">tRNA pseudouridylate synthase I</fullName>
    </alternativeName>
    <alternativeName>
        <fullName evidence="4">tRNA-uridine isomerase I</fullName>
    </alternativeName>
</protein>
<feature type="active site" description="Nucleophile" evidence="4 5">
    <location>
        <position position="53"/>
    </location>
</feature>
<comment type="subunit">
    <text evidence="4">Homodimer.</text>
</comment>
<dbReference type="Proteomes" id="UP000069902">
    <property type="component" value="Chromosome cPNK"/>
</dbReference>
<comment type="catalytic activity">
    <reaction evidence="4 7">
        <text>uridine(38/39/40) in tRNA = pseudouridine(38/39/40) in tRNA</text>
        <dbReference type="Rhea" id="RHEA:22376"/>
        <dbReference type="Rhea" id="RHEA-COMP:10085"/>
        <dbReference type="Rhea" id="RHEA-COMP:10087"/>
        <dbReference type="ChEBI" id="CHEBI:65314"/>
        <dbReference type="ChEBI" id="CHEBI:65315"/>
        <dbReference type="EC" id="5.4.99.12"/>
    </reaction>
</comment>
<evidence type="ECO:0000256" key="1">
    <source>
        <dbReference type="ARBA" id="ARBA00009375"/>
    </source>
</evidence>
<dbReference type="EMBL" id="LN879502">
    <property type="protein sequence ID" value="CUI16098.1"/>
    <property type="molecule type" value="Genomic_DNA"/>
</dbReference>
<dbReference type="PATRIC" id="fig|389348.3.peg.518"/>
<dbReference type="Gene3D" id="3.30.70.660">
    <property type="entry name" value="Pseudouridine synthase I, catalytic domain, C-terminal subdomain"/>
    <property type="match status" value="1"/>
</dbReference>
<evidence type="ECO:0000313" key="9">
    <source>
        <dbReference type="EMBL" id="CUI16098.1"/>
    </source>
</evidence>
<dbReference type="AlphaFoldDB" id="A0A0U5JBN4"/>
<dbReference type="GO" id="GO:0160147">
    <property type="term" value="F:tRNA pseudouridine(38-40) synthase activity"/>
    <property type="evidence" value="ECO:0007669"/>
    <property type="project" value="UniProtKB-EC"/>
</dbReference>
<reference evidence="10" key="1">
    <citation type="submission" date="2015-09" db="EMBL/GenBank/DDBJ databases">
        <authorList>
            <person name="Bertelli C."/>
        </authorList>
    </citation>
    <scope>NUCLEOTIDE SEQUENCE [LARGE SCALE GENOMIC DNA]</scope>
    <source>
        <strain evidence="10">KNic</strain>
    </source>
</reference>
<dbReference type="PANTHER" id="PTHR11142:SF0">
    <property type="entry name" value="TRNA PSEUDOURIDINE SYNTHASE-LIKE 1"/>
    <property type="match status" value="1"/>
</dbReference>